<dbReference type="GO" id="GO:0005874">
    <property type="term" value="C:microtubule"/>
    <property type="evidence" value="ECO:0007669"/>
    <property type="project" value="UniProtKB-KW"/>
</dbReference>
<dbReference type="SUPFAM" id="SSF48371">
    <property type="entry name" value="ARM repeat"/>
    <property type="match status" value="2"/>
</dbReference>
<evidence type="ECO:0000256" key="27">
    <source>
        <dbReference type="ARBA" id="ARBA00034296"/>
    </source>
</evidence>
<evidence type="ECO:0000256" key="14">
    <source>
        <dbReference type="ARBA" id="ARBA00022643"/>
    </source>
</evidence>
<dbReference type="InterPro" id="IPR003008">
    <property type="entry name" value="Tubulin_FtsZ_GTPase"/>
</dbReference>
<evidence type="ECO:0000256" key="31">
    <source>
        <dbReference type="ARBA" id="ARBA00066458"/>
    </source>
</evidence>
<dbReference type="GO" id="GO:0005758">
    <property type="term" value="C:mitochondrial intermembrane space"/>
    <property type="evidence" value="ECO:0007669"/>
    <property type="project" value="UniProtKB-SubCell"/>
</dbReference>
<dbReference type="STRING" id="1299270.R9AA60"/>
<comment type="similarity">
    <text evidence="7">Belongs to the exportin family.</text>
</comment>
<dbReference type="SUPFAM" id="SSF55307">
    <property type="entry name" value="Tubulin C-terminal domain-like"/>
    <property type="match status" value="1"/>
</dbReference>
<dbReference type="GO" id="GO:0006611">
    <property type="term" value="P:protein export from nucleus"/>
    <property type="evidence" value="ECO:0007669"/>
    <property type="project" value="InterPro"/>
</dbReference>
<dbReference type="Gene3D" id="1.25.10.10">
    <property type="entry name" value="Leucine-rich Repeat Variant"/>
    <property type="match status" value="1"/>
</dbReference>
<keyword evidence="23" id="KW-0496">Mitochondrion</keyword>
<evidence type="ECO:0000256" key="21">
    <source>
        <dbReference type="ARBA" id="ARBA00023002"/>
    </source>
</evidence>
<dbReference type="PANTHER" id="PTHR11223">
    <property type="entry name" value="EXPORTIN 1/5"/>
    <property type="match status" value="1"/>
</dbReference>
<keyword evidence="12" id="KW-0349">Heme</keyword>
<dbReference type="FunFam" id="3.10.120.10:FF:000009">
    <property type="entry name" value="Cytochrome b2, mitochondrial, putative"/>
    <property type="match status" value="1"/>
</dbReference>
<sequence>MMMNRAAATKQLLRPAIRRISTARPPPIRYGLLCSAGLAFTFAVTASKLSLDSDAQNIPQEAISLANPAKARYIAYEEIEKHNSAESCWVIIDGQVYDVTDFLASHPGGAKVIVKNSGKDATQLYAPIHPKGTIENNLAPECHLGAVDPTSLPEIEDEENDEQRRIRAAREHLPPLGAMVSLEDFEKLATQILPNTAYAYYSSAGDDENTLRENVDAWKRYWFRPRVLVDISSIDLSTVVMGAKSALPIFISPAAMARLGHPLGEINLTKGAAQTGIVQGISSNASCTLEEMCDARSEGQPLIFQLYLNWDRQKSLEIVRKVEQLKLNGIMFTVDAPVPGKRERDLRAKGDFDDEDGGTKGVAQAISGYQAADLSWKDVEWLKSVTDLPIIIKGVQSVQDAKLAAKSGVKAIVLSNHGGRQLNFAPASVDVLREIREEAPEVFDELEVYVDGGVRRGTDVLKALCLGAKGVGLGRPFLYAQSAYGEQGVVRAVQILEEELATGLRLLGATDISQLKPEMIRYLDRKINAGQAGNQVSRSFWETLLIEHGLTEDGHLKPDTTDIQTERLNVYFNEVAHDGKTRYVPRSVNVDLEPNTMEVLRHSNIGGLFSPNSFVNGQSGAGNNFGKGYYTEGAELVDQILDITRREAENTDCLQGFQLNHSLGGGTGSGLGTLLMSKLREEFPDRMMSTFSIIPSPKVSDTVVEPYNAVLATNQLIENSDLTFMLDNEALYRICQNTLKTDSPNYDSLNGLIARAMAGVSTSLRFPSQLNSDLRKLAVNMIPFPRLHFLCTAIAPLSSVRNRSYQSTNIQDLTASLFDSNNMLAQIPKYGRYMTAAALYQGPMGMRDIEDTIMAYQAKNADQFVEWIPHNVLTSHCSVSPIDSKTGGTFIANTTSVQDLFHRNATMFSAMLKRRAYLHWYTGEGMDEMEFTEAESNLMDLIAEYQQYENAGAEDYDEEYYEEEVVEEITALFPALKREMDSILDFSQDIDVGLLDRVVAAFFAGAGQEQQMAQRVLTQFQDHPDSWQRVPAILELSPSPQTKYIGLQILEKLIQTKWKVLPVEQQQGIRNFVVNAVIKTSEDEMTMRREKTYLNKLNLILVQILKQAWPKDWPSFIPEIVTSSKSNLSLCENNMVILKLLSEEIFDFSAEQMTQAKTKALKNSMCGEFSEIFQLCSEVLEKAVKPSLIKATLETLLKFLNWIPLGYIFETNIIDMLISRFLEVQDFRNVTFKCLAEIGALKVTPEYDAKFVILFNMVMTIVNKMIPPSTDIAGAYESSNDSDQELILNLALFLTNFLRSHLSLVETPENKDVLLNAHLYLVKISQVPEREIFKIALEYWTVLVAELYDEVQQLPMAGMNPLLGLNMNVAGAASGQNLRKNIYSEVLSNLRLVMIERMVKPEEVLIVENDEGEIVREFLKESDTILLYKEMKGVLVYLTHLDVYDTEQIMTEKLAKQVDGSEWSWSNLNTLCWAIGSISGAMNEDTEKRFLVTVIKDLLGLCEIKRGKDNKAVVASDIMYIVGQYPRFLKAHWKFLKTVVNKLFEFMHETHEGVQDMACDTFIKIAQKCRKHFVMQQSAEQEPFIDEILRNLHRITIDLAPQQVHTFYEAIGQMISAQPNKPVQENLIAKLMDMPNNAWDSLMQQAASNVDVLSVPENIKILSNVLKTNVSACMSIGSFYLPQIARIYMDMLGLYKAVSGVISETVAVEGIIATKTPKVRGLRTIKKEVLRLVETYIKKAEDLEFVIANFIPPLLEAILLDYNRNVPSARDAEVLNVTATIVNKLGPLLTDQVPPILDAIFECTLSMINQDFAEFPEHRVGFFTLLRAINKHCFPALLQLPPSQFKLTMDSVVWAIKHTMRDIADTGLYLALEVIDNVLKTDQGVANAFFQTYYLSILQDSFYVLTDSDHKSGFKLQSTLLARLYGLVASNSISAPLYDPAQVDPSTSNAIFVRDYSANLLANAFPHLQPVQIQSFVTGLFELNEDPAKFKLHLRDFLIQLKELQGDHAGAPAIDQANAPGAAAIEFEQQEEDRKQREAARNAVPGMIKPALLEDEEL</sequence>
<dbReference type="GO" id="GO:0007017">
    <property type="term" value="P:microtubule-based process"/>
    <property type="evidence" value="ECO:0007669"/>
    <property type="project" value="InterPro"/>
</dbReference>
<dbReference type="Pfam" id="PF18784">
    <property type="entry name" value="CRM1_repeat_2"/>
    <property type="match status" value="1"/>
</dbReference>
<dbReference type="FunFam" id="3.40.50.1440:FF:000006">
    <property type="entry name" value="Tubulin beta chain"/>
    <property type="match status" value="1"/>
</dbReference>
<dbReference type="GO" id="GO:0000055">
    <property type="term" value="P:ribosomal large subunit export from nucleus"/>
    <property type="evidence" value="ECO:0007669"/>
    <property type="project" value="TreeGrafter"/>
</dbReference>
<dbReference type="InterPro" id="IPR018316">
    <property type="entry name" value="Tubulin/FtsZ_2-layer-sand-dom"/>
</dbReference>
<evidence type="ECO:0000256" key="16">
    <source>
        <dbReference type="ARBA" id="ARBA00022723"/>
    </source>
</evidence>
<dbReference type="eggNOG" id="KOG1375">
    <property type="taxonomic scope" value="Eukaryota"/>
</dbReference>
<feature type="domain" description="FMN hydroxy acid dehydrogenase" evidence="39">
    <location>
        <begin position="174"/>
        <end position="525"/>
    </location>
</feature>
<dbReference type="GO" id="GO:0003924">
    <property type="term" value="F:GTPase activity"/>
    <property type="evidence" value="ECO:0007669"/>
    <property type="project" value="InterPro"/>
</dbReference>
<dbReference type="GeneID" id="20375647"/>
<evidence type="ECO:0000256" key="30">
    <source>
        <dbReference type="ARBA" id="ARBA00061589"/>
    </source>
</evidence>
<dbReference type="FunFam" id="3.20.20.70:FF:000062">
    <property type="entry name" value="Cytochrome b2, mitochondrial, putative"/>
    <property type="match status" value="1"/>
</dbReference>
<dbReference type="GO" id="GO:0020037">
    <property type="term" value="F:heme binding"/>
    <property type="evidence" value="ECO:0007669"/>
    <property type="project" value="InterPro"/>
</dbReference>
<evidence type="ECO:0000256" key="4">
    <source>
        <dbReference type="ARBA" id="ARBA00004123"/>
    </source>
</evidence>
<dbReference type="SUPFAM" id="SSF52490">
    <property type="entry name" value="Tubulin nucleotide-binding domain-like"/>
    <property type="match status" value="1"/>
</dbReference>
<dbReference type="Gene3D" id="3.40.50.1440">
    <property type="entry name" value="Tubulin/FtsZ, GTPase domain"/>
    <property type="match status" value="1"/>
</dbReference>
<dbReference type="SMART" id="SM01102">
    <property type="entry name" value="CRM1_C"/>
    <property type="match status" value="1"/>
</dbReference>
<keyword evidence="18" id="KW-0460">Magnesium</keyword>
<dbReference type="PROSITE" id="PS50166">
    <property type="entry name" value="IMPORTIN_B_NT"/>
    <property type="match status" value="1"/>
</dbReference>
<dbReference type="PROSITE" id="PS50255">
    <property type="entry name" value="CYTOCHROME_B5_2"/>
    <property type="match status" value="1"/>
</dbReference>
<dbReference type="eggNOG" id="KOG2020">
    <property type="taxonomic scope" value="Eukaryota"/>
</dbReference>
<evidence type="ECO:0000256" key="28">
    <source>
        <dbReference type="ARBA" id="ARBA00052399"/>
    </source>
</evidence>
<dbReference type="PROSITE" id="PS00191">
    <property type="entry name" value="CYTOCHROME_B5_1"/>
    <property type="match status" value="1"/>
</dbReference>
<dbReference type="CDD" id="cd02187">
    <property type="entry name" value="beta_tubulin"/>
    <property type="match status" value="1"/>
</dbReference>
<keyword evidence="20" id="KW-0809">Transit peptide</keyword>
<keyword evidence="14" id="KW-0288">FMN</keyword>
<comment type="subunit">
    <text evidence="10">Homotetramer.</text>
</comment>
<comment type="cofactor">
    <cofactor evidence="2">
        <name>Mg(2+)</name>
        <dbReference type="ChEBI" id="CHEBI:18420"/>
    </cofactor>
</comment>
<organism evidence="40 41">
    <name type="scientific">Wallemia ichthyophaga (strain EXF-994 / CBS 113033)</name>
    <dbReference type="NCBI Taxonomy" id="1299270"/>
    <lineage>
        <taxon>Eukaryota</taxon>
        <taxon>Fungi</taxon>
        <taxon>Dikarya</taxon>
        <taxon>Basidiomycota</taxon>
        <taxon>Wallemiomycotina</taxon>
        <taxon>Wallemiomycetes</taxon>
        <taxon>Wallemiales</taxon>
        <taxon>Wallemiaceae</taxon>
        <taxon>Wallemia</taxon>
    </lineage>
</organism>
<feature type="region of interest" description="Disordered" evidence="36">
    <location>
        <begin position="2028"/>
        <end position="2058"/>
    </location>
</feature>
<keyword evidence="15" id="KW-0493">Microtubule</keyword>
<evidence type="ECO:0000256" key="5">
    <source>
        <dbReference type="ARBA" id="ARBA00004245"/>
    </source>
</evidence>
<comment type="similarity">
    <text evidence="29">In the C-terminal section; belongs to the FMN-dependent alpha-hydroxy acid dehydrogenase family.</text>
</comment>
<dbReference type="InterPro" id="IPR037458">
    <property type="entry name" value="L-MDH/L-LDH_FMN-bd"/>
</dbReference>
<evidence type="ECO:0000259" key="38">
    <source>
        <dbReference type="PROSITE" id="PS50255"/>
    </source>
</evidence>
<dbReference type="InterPro" id="IPR037396">
    <property type="entry name" value="FMN_HAD"/>
</dbReference>
<proteinExistence type="inferred from homology"/>
<comment type="cofactor">
    <cofactor evidence="1">
        <name>FMN</name>
        <dbReference type="ChEBI" id="CHEBI:58210"/>
    </cofactor>
</comment>
<dbReference type="SUPFAM" id="SSF55856">
    <property type="entry name" value="Cytochrome b5-like heme/steroid binding domain"/>
    <property type="match status" value="1"/>
</dbReference>
<dbReference type="InterPro" id="IPR000217">
    <property type="entry name" value="Tubulin"/>
</dbReference>
<dbReference type="Gene3D" id="3.30.1330.20">
    <property type="entry name" value="Tubulin/FtsZ, C-terminal domain"/>
    <property type="match status" value="1"/>
</dbReference>
<evidence type="ECO:0000256" key="29">
    <source>
        <dbReference type="ARBA" id="ARBA00061137"/>
    </source>
</evidence>
<dbReference type="RefSeq" id="XP_009270235.1">
    <property type="nucleotide sequence ID" value="XM_009271960.1"/>
</dbReference>
<keyword evidence="17" id="KW-0547">Nucleotide-binding</keyword>
<keyword evidence="25" id="KW-0963">Cytoplasm</keyword>
<dbReference type="Pfam" id="PF18777">
    <property type="entry name" value="CRM1_repeat"/>
    <property type="match status" value="1"/>
</dbReference>
<feature type="domain" description="Importin N-terminal" evidence="37">
    <location>
        <begin position="1013"/>
        <end position="1079"/>
    </location>
</feature>
<comment type="subunit">
    <text evidence="9">Dimer of alpha and beta chains. A typical microtubule is a hollow water-filled tube with an outer diameter of 25 nm and an inner diameter of 15 nM. Alpha-beta heterodimers associate head-to-tail to form protofilaments running lengthwise along the microtubule wall with the beta-tubulin subunit facing the microtubule plus end conferring a structural polarity. Microtubules usually have 13 protofilaments but different protofilament numbers can be found in some organisms and specialized cells.</text>
</comment>
<dbReference type="SUPFAM" id="SSF51395">
    <property type="entry name" value="FMN-linked oxidoreductases"/>
    <property type="match status" value="1"/>
</dbReference>
<dbReference type="InterPro" id="IPR001199">
    <property type="entry name" value="Cyt_B5-like_heme/steroid-bd"/>
</dbReference>
<keyword evidence="26" id="KW-0539">Nucleus</keyword>
<comment type="similarity">
    <text evidence="30">In the N-terminal section; belongs to the cytochrome b5 family.</text>
</comment>
<dbReference type="PRINTS" id="PR01161">
    <property type="entry name" value="TUBULIN"/>
</dbReference>
<evidence type="ECO:0000256" key="9">
    <source>
        <dbReference type="ARBA" id="ARBA00011747"/>
    </source>
</evidence>
<dbReference type="Proteomes" id="UP000014064">
    <property type="component" value="Unassembled WGS sequence"/>
</dbReference>
<dbReference type="InterPro" id="IPR023123">
    <property type="entry name" value="Tubulin_C"/>
</dbReference>
<evidence type="ECO:0000256" key="22">
    <source>
        <dbReference type="ARBA" id="ARBA00023004"/>
    </source>
</evidence>
<dbReference type="Pfam" id="PF03953">
    <property type="entry name" value="Tubulin_C"/>
    <property type="match status" value="1"/>
</dbReference>
<accession>R9AA60</accession>
<evidence type="ECO:0000259" key="39">
    <source>
        <dbReference type="PROSITE" id="PS51349"/>
    </source>
</evidence>
<dbReference type="Pfam" id="PF08767">
    <property type="entry name" value="CRM1_C"/>
    <property type="match status" value="1"/>
</dbReference>
<comment type="subcellular location">
    <subcellularLocation>
        <location evidence="5">Cytoplasm</location>
        <location evidence="5">Cytoskeleton</location>
    </subcellularLocation>
    <subcellularLocation>
        <location evidence="6">Mitochondrion intermembrane space</location>
    </subcellularLocation>
    <subcellularLocation>
        <location evidence="4">Nucleus</location>
    </subcellularLocation>
</comment>
<evidence type="ECO:0000256" key="34">
    <source>
        <dbReference type="ARBA" id="ARBA00078774"/>
    </source>
</evidence>
<dbReference type="InterPro" id="IPR041123">
    <property type="entry name" value="CRM1_repeat"/>
</dbReference>
<dbReference type="InterPro" id="IPR013785">
    <property type="entry name" value="Aldolase_TIM"/>
</dbReference>
<dbReference type="PRINTS" id="PR01163">
    <property type="entry name" value="BETATUBULIN"/>
</dbReference>
<evidence type="ECO:0000259" key="37">
    <source>
        <dbReference type="PROSITE" id="PS50166"/>
    </source>
</evidence>
<evidence type="ECO:0000256" key="35">
    <source>
        <dbReference type="ARBA" id="ARBA00078938"/>
    </source>
</evidence>
<dbReference type="GO" id="GO:0005634">
    <property type="term" value="C:nucleus"/>
    <property type="evidence" value="ECO:0007669"/>
    <property type="project" value="UniProtKB-SubCell"/>
</dbReference>
<dbReference type="Pfam" id="PF08389">
    <property type="entry name" value="Xpo1"/>
    <property type="match status" value="1"/>
</dbReference>
<dbReference type="InterPro" id="IPR045065">
    <property type="entry name" value="XPO1/5"/>
</dbReference>
<keyword evidence="25" id="KW-0206">Cytoskeleton</keyword>
<name>R9AA60_WALI9</name>
<evidence type="ECO:0000256" key="13">
    <source>
        <dbReference type="ARBA" id="ARBA00022630"/>
    </source>
</evidence>
<dbReference type="HOGENOM" id="CLU_233019_0_0_1"/>
<dbReference type="InterPro" id="IPR014877">
    <property type="entry name" value="XPO1_C_dom"/>
</dbReference>
<evidence type="ECO:0000313" key="41">
    <source>
        <dbReference type="Proteomes" id="UP000014064"/>
    </source>
</evidence>
<dbReference type="SMART" id="SM00864">
    <property type="entry name" value="Tubulin"/>
    <property type="match status" value="1"/>
</dbReference>
<dbReference type="InterPro" id="IPR001494">
    <property type="entry name" value="Importin-beta_N"/>
</dbReference>
<keyword evidence="21" id="KW-0560">Oxidoreductase</keyword>
<evidence type="ECO:0000256" key="18">
    <source>
        <dbReference type="ARBA" id="ARBA00022842"/>
    </source>
</evidence>
<evidence type="ECO:0000256" key="15">
    <source>
        <dbReference type="ARBA" id="ARBA00022701"/>
    </source>
</evidence>
<dbReference type="Gene3D" id="1.10.287.600">
    <property type="entry name" value="Helix hairpin bin"/>
    <property type="match status" value="1"/>
</dbReference>
<comment type="catalytic activity">
    <reaction evidence="28">
        <text>(S)-lactate + 2 Fe(III)-[cytochrome c] = 2 Fe(II)-[cytochrome c] + pyruvate + 2 H(+)</text>
        <dbReference type="Rhea" id="RHEA:19909"/>
        <dbReference type="Rhea" id="RHEA-COMP:10350"/>
        <dbReference type="Rhea" id="RHEA-COMP:14399"/>
        <dbReference type="ChEBI" id="CHEBI:15361"/>
        <dbReference type="ChEBI" id="CHEBI:15378"/>
        <dbReference type="ChEBI" id="CHEBI:16651"/>
        <dbReference type="ChEBI" id="CHEBI:29033"/>
        <dbReference type="ChEBI" id="CHEBI:29034"/>
        <dbReference type="EC" id="1.1.2.3"/>
    </reaction>
    <physiologicalReaction direction="left-to-right" evidence="28">
        <dbReference type="Rhea" id="RHEA:19910"/>
    </physiologicalReaction>
</comment>
<dbReference type="InterPro" id="IPR011989">
    <property type="entry name" value="ARM-like"/>
</dbReference>
<dbReference type="Pfam" id="PF01070">
    <property type="entry name" value="FMN_dh"/>
    <property type="match status" value="1"/>
</dbReference>
<dbReference type="GO" id="GO:0005049">
    <property type="term" value="F:nuclear export signal receptor activity"/>
    <property type="evidence" value="ECO:0007669"/>
    <property type="project" value="InterPro"/>
</dbReference>
<dbReference type="CDD" id="cd02922">
    <property type="entry name" value="FCB2_FMN"/>
    <property type="match status" value="1"/>
</dbReference>
<dbReference type="Gene3D" id="3.20.20.70">
    <property type="entry name" value="Aldolase class I"/>
    <property type="match status" value="1"/>
</dbReference>
<evidence type="ECO:0000256" key="20">
    <source>
        <dbReference type="ARBA" id="ARBA00022946"/>
    </source>
</evidence>
<evidence type="ECO:0000256" key="2">
    <source>
        <dbReference type="ARBA" id="ARBA00001946"/>
    </source>
</evidence>
<dbReference type="eggNOG" id="KOG0537">
    <property type="taxonomic scope" value="Eukaryota"/>
</dbReference>
<dbReference type="PANTHER" id="PTHR11223:SF2">
    <property type="entry name" value="EXPORTIN-1"/>
    <property type="match status" value="1"/>
</dbReference>
<dbReference type="FunFam" id="1.25.10.10:FF:000022">
    <property type="entry name" value="protein EXPORTIN 1A"/>
    <property type="match status" value="1"/>
</dbReference>
<dbReference type="InterPro" id="IPR000262">
    <property type="entry name" value="FMN-dep_DH"/>
</dbReference>
<evidence type="ECO:0000256" key="24">
    <source>
        <dbReference type="ARBA" id="ARBA00023134"/>
    </source>
</evidence>
<protein>
    <recommendedName>
        <fullName evidence="32">L-lactate dehydrogenase (cytochrome)</fullName>
        <ecNumber evidence="31">1.1.2.3</ecNumber>
    </recommendedName>
    <alternativeName>
        <fullName evidence="34">Cytochrome b2</fullName>
    </alternativeName>
    <alternativeName>
        <fullName evidence="33">Flavocytochrome b2</fullName>
    </alternativeName>
    <alternativeName>
        <fullName evidence="35">L-lactate ferricytochrome c oxidoreductase</fullName>
    </alternativeName>
</protein>
<evidence type="ECO:0000256" key="10">
    <source>
        <dbReference type="ARBA" id="ARBA00011881"/>
    </source>
</evidence>
<evidence type="ECO:0000256" key="1">
    <source>
        <dbReference type="ARBA" id="ARBA00001917"/>
    </source>
</evidence>
<feature type="domain" description="Cytochrome b5 heme-binding" evidence="38">
    <location>
        <begin position="71"/>
        <end position="148"/>
    </location>
</feature>
<dbReference type="Pfam" id="PF18787">
    <property type="entry name" value="CRM1_repeat_3"/>
    <property type="match status" value="1"/>
</dbReference>
<dbReference type="InterPro" id="IPR037103">
    <property type="entry name" value="Tubulin/FtsZ-like_C"/>
</dbReference>
<dbReference type="Pfam" id="PF00173">
    <property type="entry name" value="Cyt-b5"/>
    <property type="match status" value="1"/>
</dbReference>
<dbReference type="GO" id="GO:0005525">
    <property type="term" value="F:GTP binding"/>
    <property type="evidence" value="ECO:0007669"/>
    <property type="project" value="UniProtKB-KW"/>
</dbReference>
<dbReference type="InterPro" id="IPR040485">
    <property type="entry name" value="XPO1_repeat_3"/>
</dbReference>
<evidence type="ECO:0000256" key="17">
    <source>
        <dbReference type="ARBA" id="ARBA00022741"/>
    </source>
</evidence>
<dbReference type="InterPro" id="IPR018506">
    <property type="entry name" value="Cyt_B5_heme-BS"/>
</dbReference>
<evidence type="ECO:0000256" key="33">
    <source>
        <dbReference type="ARBA" id="ARBA00075949"/>
    </source>
</evidence>
<keyword evidence="22" id="KW-0408">Iron</keyword>
<dbReference type="SMART" id="SM01117">
    <property type="entry name" value="Cyt-b5"/>
    <property type="match status" value="1"/>
</dbReference>
<dbReference type="GO" id="GO:0046872">
    <property type="term" value="F:metal ion binding"/>
    <property type="evidence" value="ECO:0007669"/>
    <property type="project" value="UniProtKB-KW"/>
</dbReference>
<gene>
    <name evidence="40" type="ORF">J056_002695</name>
</gene>
<dbReference type="EMBL" id="KE007247">
    <property type="protein sequence ID" value="EOQ98929.1"/>
    <property type="molecule type" value="Genomic_DNA"/>
</dbReference>
<dbReference type="InterPro" id="IPR017975">
    <property type="entry name" value="Tubulin_CS"/>
</dbReference>
<dbReference type="InterPro" id="IPR036525">
    <property type="entry name" value="Tubulin/FtsZ_GTPase_sf"/>
</dbReference>
<evidence type="ECO:0000256" key="7">
    <source>
        <dbReference type="ARBA" id="ARBA00009466"/>
    </source>
</evidence>
<dbReference type="GO" id="GO:0004460">
    <property type="term" value="F:L-lactate dehydrogenase (cytochrome) activity"/>
    <property type="evidence" value="ECO:0007669"/>
    <property type="project" value="UniProtKB-EC"/>
</dbReference>
<dbReference type="InterPro" id="IPR041235">
    <property type="entry name" value="Exp1_repeat_2"/>
</dbReference>
<dbReference type="GO" id="GO:0000056">
    <property type="term" value="P:ribosomal small subunit export from nucleus"/>
    <property type="evidence" value="ECO:0007669"/>
    <property type="project" value="TreeGrafter"/>
</dbReference>
<evidence type="ECO:0000256" key="25">
    <source>
        <dbReference type="ARBA" id="ARBA00023212"/>
    </source>
</evidence>
<comment type="cofactor">
    <cofactor evidence="3">
        <name>heme b</name>
        <dbReference type="ChEBI" id="CHEBI:60344"/>
    </cofactor>
</comment>
<dbReference type="GO" id="GO:0005200">
    <property type="term" value="F:structural constituent of cytoskeleton"/>
    <property type="evidence" value="ECO:0007669"/>
    <property type="project" value="InterPro"/>
</dbReference>
<keyword evidence="41" id="KW-1185">Reference proteome</keyword>
<keyword evidence="24" id="KW-0342">GTP-binding</keyword>
<dbReference type="SMART" id="SM00913">
    <property type="entry name" value="IBN_N"/>
    <property type="match status" value="1"/>
</dbReference>
<dbReference type="InterPro" id="IPR002453">
    <property type="entry name" value="Beta_tubulin"/>
</dbReference>
<dbReference type="Gene3D" id="3.10.120.10">
    <property type="entry name" value="Cytochrome b5-like heme/steroid binding domain"/>
    <property type="match status" value="1"/>
</dbReference>
<evidence type="ECO:0000256" key="6">
    <source>
        <dbReference type="ARBA" id="ARBA00004569"/>
    </source>
</evidence>
<dbReference type="InterPro" id="IPR013598">
    <property type="entry name" value="Exportin-1/Importin-b-like"/>
</dbReference>
<dbReference type="PROSITE" id="PS51349">
    <property type="entry name" value="FMN_HYDROXY_ACID_DH_2"/>
    <property type="match status" value="1"/>
</dbReference>
<evidence type="ECO:0000256" key="32">
    <source>
        <dbReference type="ARBA" id="ARBA00068515"/>
    </source>
</evidence>
<dbReference type="GO" id="GO:0031267">
    <property type="term" value="F:small GTPase binding"/>
    <property type="evidence" value="ECO:0007669"/>
    <property type="project" value="InterPro"/>
</dbReference>
<evidence type="ECO:0000256" key="36">
    <source>
        <dbReference type="SAM" id="MobiDB-lite"/>
    </source>
</evidence>
<comment type="function">
    <text evidence="27">Tubulin is the major constituent of microtubules, a cylinder consisting of laterally associated linear protofilaments composed of alpha- and beta-tubulin heterodimers. Microtubules grow by the addition of GTP-tubulin dimers to the microtubule end, where a stabilizing cap forms. Below the cap, tubulin dimers are in GDP-bound state, owing to GTPase activity of alpha-tubulin.</text>
</comment>
<dbReference type="Pfam" id="PF03810">
    <property type="entry name" value="IBN_N"/>
    <property type="match status" value="1"/>
</dbReference>
<keyword evidence="19" id="KW-0653">Protein transport</keyword>
<dbReference type="InterPro" id="IPR036400">
    <property type="entry name" value="Cyt_B5-like_heme/steroid_sf"/>
</dbReference>
<dbReference type="PROSITE" id="PS00227">
    <property type="entry name" value="TUBULIN"/>
    <property type="match status" value="1"/>
</dbReference>
<evidence type="ECO:0000256" key="8">
    <source>
        <dbReference type="ARBA" id="ARBA00009636"/>
    </source>
</evidence>
<evidence type="ECO:0000256" key="26">
    <source>
        <dbReference type="ARBA" id="ARBA00023242"/>
    </source>
</evidence>
<dbReference type="KEGG" id="wic:J056_002695"/>
<dbReference type="InterPro" id="IPR008280">
    <property type="entry name" value="Tub_FtsZ_C"/>
</dbReference>
<evidence type="ECO:0000256" key="12">
    <source>
        <dbReference type="ARBA" id="ARBA00022617"/>
    </source>
</evidence>
<keyword evidence="16" id="KW-0479">Metal-binding</keyword>
<dbReference type="InterPro" id="IPR008259">
    <property type="entry name" value="FMN_hydac_DH_AS"/>
</dbReference>
<evidence type="ECO:0000256" key="3">
    <source>
        <dbReference type="ARBA" id="ARBA00001970"/>
    </source>
</evidence>
<evidence type="ECO:0000256" key="23">
    <source>
        <dbReference type="ARBA" id="ARBA00023128"/>
    </source>
</evidence>
<dbReference type="OrthoDB" id="27218at2759"/>
<evidence type="ECO:0000313" key="40">
    <source>
        <dbReference type="EMBL" id="EOQ98929.1"/>
    </source>
</evidence>
<dbReference type="EC" id="1.1.2.3" evidence="31"/>
<reference evidence="41" key="1">
    <citation type="journal article" date="2013" name="BMC Genomics">
        <title>Genome and transcriptome sequencing of the halophilic fungus Wallemia ichthyophaga: haloadaptations present and absent.</title>
        <authorList>
            <person name="Zajc J."/>
            <person name="Liu Y."/>
            <person name="Dai W."/>
            <person name="Yang Z."/>
            <person name="Hu J."/>
            <person name="Gostincar C."/>
            <person name="Gunde-Cimerman N."/>
        </authorList>
    </citation>
    <scope>NUCLEOTIDE SEQUENCE [LARGE SCALE GENOMIC DNA]</scope>
    <source>
        <strain evidence="41">EXF-994 / CBS 113033</strain>
    </source>
</reference>
<dbReference type="SMART" id="SM00865">
    <property type="entry name" value="Tubulin_C"/>
    <property type="match status" value="1"/>
</dbReference>
<comment type="similarity">
    <text evidence="8">Belongs to the tubulin family.</text>
</comment>
<dbReference type="eggNOG" id="KOG0538">
    <property type="taxonomic scope" value="Eukaryota"/>
</dbReference>
<evidence type="ECO:0000256" key="19">
    <source>
        <dbReference type="ARBA" id="ARBA00022927"/>
    </source>
</evidence>
<dbReference type="InterPro" id="IPR016024">
    <property type="entry name" value="ARM-type_fold"/>
</dbReference>
<keyword evidence="13" id="KW-0285">Flavoprotein</keyword>
<evidence type="ECO:0000256" key="11">
    <source>
        <dbReference type="ARBA" id="ARBA00022448"/>
    </source>
</evidence>
<keyword evidence="11" id="KW-0813">Transport</keyword>
<dbReference type="Pfam" id="PF00091">
    <property type="entry name" value="Tubulin"/>
    <property type="match status" value="1"/>
</dbReference>
<dbReference type="PROSITE" id="PS00557">
    <property type="entry name" value="FMN_HYDROXY_ACID_DH_1"/>
    <property type="match status" value="1"/>
</dbReference>